<keyword evidence="4" id="KW-1185">Reference proteome</keyword>
<dbReference type="Proteomes" id="UP001166286">
    <property type="component" value="Unassembled WGS sequence"/>
</dbReference>
<proteinExistence type="predicted"/>
<sequence>MVDLIGLAIPFAYLGILVGSLATFSSLYRKRKAAKSTALEPWFGPHVQRNIYLSLLHLEPQPGQEKATPVPDSVLKAALLQRATEDIRRILAIRVAKQPLNLLLQKGSVGDELWQRFLRAEKEMEAELRDVVEEANALATNWGQTIFQSANEMVQNAIVREKVAEIQEKGRADREWWDKERASIQSKFMQELDEEKPVETPKGAASGGVNSDEDAVLVEGGGPASGSAPGSKGGTKKKKAKK</sequence>
<keyword evidence="2" id="KW-1133">Transmembrane helix</keyword>
<keyword evidence="2" id="KW-0812">Transmembrane</keyword>
<evidence type="ECO:0008006" key="5">
    <source>
        <dbReference type="Google" id="ProtNLM"/>
    </source>
</evidence>
<reference evidence="3" key="1">
    <citation type="submission" date="2023-03" db="EMBL/GenBank/DDBJ databases">
        <title>Complete genome of Cladonia borealis.</title>
        <authorList>
            <person name="Park H."/>
        </authorList>
    </citation>
    <scope>NUCLEOTIDE SEQUENCE</scope>
    <source>
        <strain evidence="3">ANT050790</strain>
    </source>
</reference>
<dbReference type="EMBL" id="JAFEKC020000003">
    <property type="protein sequence ID" value="KAK0515728.1"/>
    <property type="molecule type" value="Genomic_DNA"/>
</dbReference>
<feature type="region of interest" description="Disordered" evidence="1">
    <location>
        <begin position="188"/>
        <end position="242"/>
    </location>
</feature>
<feature type="transmembrane region" description="Helical" evidence="2">
    <location>
        <begin position="6"/>
        <end position="28"/>
    </location>
</feature>
<dbReference type="PANTHER" id="PTHR28229">
    <property type="entry name" value="TRANSLOCATION PROTEIN SEC66"/>
    <property type="match status" value="1"/>
</dbReference>
<gene>
    <name evidence="3" type="ORF">JMJ35_001762</name>
</gene>
<dbReference type="InterPro" id="IPR018624">
    <property type="entry name" value="Sec66"/>
</dbReference>
<dbReference type="AlphaFoldDB" id="A0AA39V4E9"/>
<evidence type="ECO:0000256" key="1">
    <source>
        <dbReference type="SAM" id="MobiDB-lite"/>
    </source>
</evidence>
<evidence type="ECO:0000313" key="4">
    <source>
        <dbReference type="Proteomes" id="UP001166286"/>
    </source>
</evidence>
<dbReference type="GO" id="GO:0031204">
    <property type="term" value="P:post-translational protein targeting to membrane, translocation"/>
    <property type="evidence" value="ECO:0007669"/>
    <property type="project" value="InterPro"/>
</dbReference>
<dbReference type="Pfam" id="PF09802">
    <property type="entry name" value="Sec66"/>
    <property type="match status" value="1"/>
</dbReference>
<dbReference type="GO" id="GO:0031207">
    <property type="term" value="C:Sec62/Sec63 complex"/>
    <property type="evidence" value="ECO:0007669"/>
    <property type="project" value="InterPro"/>
</dbReference>
<evidence type="ECO:0000313" key="3">
    <source>
        <dbReference type="EMBL" id="KAK0515728.1"/>
    </source>
</evidence>
<protein>
    <recommendedName>
        <fullName evidence="5">Translocation protein</fullName>
    </recommendedName>
</protein>
<dbReference type="PANTHER" id="PTHR28229:SF1">
    <property type="entry name" value="TRANSLOCATION PROTEIN SEC66"/>
    <property type="match status" value="1"/>
</dbReference>
<accession>A0AA39V4E9</accession>
<evidence type="ECO:0000256" key="2">
    <source>
        <dbReference type="SAM" id="Phobius"/>
    </source>
</evidence>
<comment type="caution">
    <text evidence="3">The sequence shown here is derived from an EMBL/GenBank/DDBJ whole genome shotgun (WGS) entry which is preliminary data.</text>
</comment>
<keyword evidence="2" id="KW-0472">Membrane</keyword>
<organism evidence="3 4">
    <name type="scientific">Cladonia borealis</name>
    <dbReference type="NCBI Taxonomy" id="184061"/>
    <lineage>
        <taxon>Eukaryota</taxon>
        <taxon>Fungi</taxon>
        <taxon>Dikarya</taxon>
        <taxon>Ascomycota</taxon>
        <taxon>Pezizomycotina</taxon>
        <taxon>Lecanoromycetes</taxon>
        <taxon>OSLEUM clade</taxon>
        <taxon>Lecanoromycetidae</taxon>
        <taxon>Lecanorales</taxon>
        <taxon>Lecanorineae</taxon>
        <taxon>Cladoniaceae</taxon>
        <taxon>Cladonia</taxon>
    </lineage>
</organism>
<name>A0AA39V4E9_9LECA</name>